<dbReference type="AlphaFoldDB" id="A0A0K6IN91"/>
<dbReference type="Pfam" id="PF06226">
    <property type="entry name" value="DUF1007"/>
    <property type="match status" value="1"/>
</dbReference>
<dbReference type="OrthoDB" id="5781652at2"/>
<evidence type="ECO:0000256" key="1">
    <source>
        <dbReference type="SAM" id="SignalP"/>
    </source>
</evidence>
<dbReference type="RefSeq" id="WP_055463503.1">
    <property type="nucleotide sequence ID" value="NZ_CYHG01000007.1"/>
</dbReference>
<name>A0A0K6IN91_9GAMM</name>
<feature type="chain" id="PRO_5005505751" evidence="1">
    <location>
        <begin position="23"/>
        <end position="190"/>
    </location>
</feature>
<evidence type="ECO:0000313" key="3">
    <source>
        <dbReference type="Proteomes" id="UP000182769"/>
    </source>
</evidence>
<evidence type="ECO:0000313" key="2">
    <source>
        <dbReference type="EMBL" id="CUB04561.1"/>
    </source>
</evidence>
<sequence>MQRWRQWCAAIVLWLGAGQALAHPHIWIDSYYQVNVSSPKIRTLEAYWQFDVFSSVDMLMEFDKNADGQLLGAEKVDAAQAMNNLAQYGYFLKIQVAGRELTPARVDVLDVGVVDQAMTVRLGITLDESVNLQQNTLRLGFGDVENYFAMVIPDAGLIKLTGMLAETCTPTEADAEEIYMEGWVDLSCDA</sequence>
<keyword evidence="1" id="KW-0732">Signal</keyword>
<feature type="signal peptide" evidence="1">
    <location>
        <begin position="1"/>
        <end position="22"/>
    </location>
</feature>
<reference evidence="3" key="1">
    <citation type="submission" date="2015-08" db="EMBL/GenBank/DDBJ databases">
        <authorList>
            <person name="Varghese N."/>
        </authorList>
    </citation>
    <scope>NUCLEOTIDE SEQUENCE [LARGE SCALE GENOMIC DNA]</scope>
    <source>
        <strain evidence="3">JCM 18476</strain>
    </source>
</reference>
<protein>
    <submittedName>
        <fullName evidence="2">ABC-type uncharacterized transport system, periplasmic component</fullName>
    </submittedName>
</protein>
<dbReference type="Proteomes" id="UP000182769">
    <property type="component" value="Unassembled WGS sequence"/>
</dbReference>
<accession>A0A0K6IN91</accession>
<gene>
    <name evidence="2" type="ORF">Ga0061065_107135</name>
</gene>
<dbReference type="InterPro" id="IPR010412">
    <property type="entry name" value="DUF1007"/>
</dbReference>
<dbReference type="EMBL" id="CYHG01000007">
    <property type="protein sequence ID" value="CUB04561.1"/>
    <property type="molecule type" value="Genomic_DNA"/>
</dbReference>
<proteinExistence type="predicted"/>
<dbReference type="STRING" id="1137284.GCA_001418205_02431"/>
<organism evidence="2 3">
    <name type="scientific">Marinomonas fungiae</name>
    <dbReference type="NCBI Taxonomy" id="1137284"/>
    <lineage>
        <taxon>Bacteria</taxon>
        <taxon>Pseudomonadati</taxon>
        <taxon>Pseudomonadota</taxon>
        <taxon>Gammaproteobacteria</taxon>
        <taxon>Oceanospirillales</taxon>
        <taxon>Oceanospirillaceae</taxon>
        <taxon>Marinomonas</taxon>
    </lineage>
</organism>
<keyword evidence="3" id="KW-1185">Reference proteome</keyword>